<name>A0A4Z2H492_9TELE</name>
<organism evidence="1 2">
    <name type="scientific">Liparis tanakae</name>
    <name type="common">Tanaka's snailfish</name>
    <dbReference type="NCBI Taxonomy" id="230148"/>
    <lineage>
        <taxon>Eukaryota</taxon>
        <taxon>Metazoa</taxon>
        <taxon>Chordata</taxon>
        <taxon>Craniata</taxon>
        <taxon>Vertebrata</taxon>
        <taxon>Euteleostomi</taxon>
        <taxon>Actinopterygii</taxon>
        <taxon>Neopterygii</taxon>
        <taxon>Teleostei</taxon>
        <taxon>Neoteleostei</taxon>
        <taxon>Acanthomorphata</taxon>
        <taxon>Eupercaria</taxon>
        <taxon>Perciformes</taxon>
        <taxon>Cottioidei</taxon>
        <taxon>Cottales</taxon>
        <taxon>Liparidae</taxon>
        <taxon>Liparis</taxon>
    </lineage>
</organism>
<dbReference type="Proteomes" id="UP000314294">
    <property type="component" value="Unassembled WGS sequence"/>
</dbReference>
<keyword evidence="2" id="KW-1185">Reference proteome</keyword>
<sequence length="127" mass="13463">MEKNILEAFGAPLSPELLALAFPQPCSSSISSAGGEETRHFIPPPLLPFIPLFLGAKAAAETSGRLMSVLRLRRLAEPRCGEETDRLIGGSARDRAEPTALVQMSMSEASGTSDASIMYAVVFSVVV</sequence>
<accession>A0A4Z2H492</accession>
<evidence type="ECO:0000313" key="1">
    <source>
        <dbReference type="EMBL" id="TNN60105.1"/>
    </source>
</evidence>
<comment type="caution">
    <text evidence="1">The sequence shown here is derived from an EMBL/GenBank/DDBJ whole genome shotgun (WGS) entry which is preliminary data.</text>
</comment>
<proteinExistence type="predicted"/>
<reference evidence="1 2" key="1">
    <citation type="submission" date="2019-03" db="EMBL/GenBank/DDBJ databases">
        <title>First draft genome of Liparis tanakae, snailfish: a comprehensive survey of snailfish specific genes.</title>
        <authorList>
            <person name="Kim W."/>
            <person name="Song I."/>
            <person name="Jeong J.-H."/>
            <person name="Kim D."/>
            <person name="Kim S."/>
            <person name="Ryu S."/>
            <person name="Song J.Y."/>
            <person name="Lee S.K."/>
        </authorList>
    </citation>
    <scope>NUCLEOTIDE SEQUENCE [LARGE SCALE GENOMIC DNA]</scope>
    <source>
        <tissue evidence="1">Muscle</tissue>
    </source>
</reference>
<evidence type="ECO:0000313" key="2">
    <source>
        <dbReference type="Proteomes" id="UP000314294"/>
    </source>
</evidence>
<protein>
    <submittedName>
        <fullName evidence="1">Uncharacterized protein</fullName>
    </submittedName>
</protein>
<dbReference type="AlphaFoldDB" id="A0A4Z2H492"/>
<gene>
    <name evidence="1" type="ORF">EYF80_029657</name>
</gene>
<dbReference type="EMBL" id="SRLO01000340">
    <property type="protein sequence ID" value="TNN60105.1"/>
    <property type="molecule type" value="Genomic_DNA"/>
</dbReference>